<name>A0A0F8ZSD7_9ZZZZ</name>
<dbReference type="AlphaFoldDB" id="A0A0F8ZSD7"/>
<gene>
    <name evidence="1" type="ORF">LCGC14_2659690</name>
</gene>
<accession>A0A0F8ZSD7</accession>
<proteinExistence type="predicted"/>
<reference evidence="1" key="1">
    <citation type="journal article" date="2015" name="Nature">
        <title>Complex archaea that bridge the gap between prokaryotes and eukaryotes.</title>
        <authorList>
            <person name="Spang A."/>
            <person name="Saw J.H."/>
            <person name="Jorgensen S.L."/>
            <person name="Zaremba-Niedzwiedzka K."/>
            <person name="Martijn J."/>
            <person name="Lind A.E."/>
            <person name="van Eijk R."/>
            <person name="Schleper C."/>
            <person name="Guy L."/>
            <person name="Ettema T.J."/>
        </authorList>
    </citation>
    <scope>NUCLEOTIDE SEQUENCE</scope>
</reference>
<organism evidence="1">
    <name type="scientific">marine sediment metagenome</name>
    <dbReference type="NCBI Taxonomy" id="412755"/>
    <lineage>
        <taxon>unclassified sequences</taxon>
        <taxon>metagenomes</taxon>
        <taxon>ecological metagenomes</taxon>
    </lineage>
</organism>
<protein>
    <submittedName>
        <fullName evidence="1">Uncharacterized protein</fullName>
    </submittedName>
</protein>
<evidence type="ECO:0000313" key="1">
    <source>
        <dbReference type="EMBL" id="KKK96743.1"/>
    </source>
</evidence>
<dbReference type="EMBL" id="LAZR01046348">
    <property type="protein sequence ID" value="KKK96743.1"/>
    <property type="molecule type" value="Genomic_DNA"/>
</dbReference>
<sequence>MCVLDGVSNENSVEVLRQWITIKTQVSATADHKEITEQLDAALKSGGKVDAQRICKKLKAAAVTDRFAAMELCKSLPFAAAATTWR</sequence>
<comment type="caution">
    <text evidence="1">The sequence shown here is derived from an EMBL/GenBank/DDBJ whole genome shotgun (WGS) entry which is preliminary data.</text>
</comment>